<evidence type="ECO:0000313" key="2">
    <source>
        <dbReference type="Proteomes" id="UP000790580"/>
    </source>
</evidence>
<dbReference type="RefSeq" id="WP_176371383.1">
    <property type="nucleotide sequence ID" value="NZ_JAHQCR010000047.1"/>
</dbReference>
<comment type="caution">
    <text evidence="1">The sequence shown here is derived from an EMBL/GenBank/DDBJ whole genome shotgun (WGS) entry which is preliminary data.</text>
</comment>
<sequence length="57" mass="6335">MDMFKRKRNNKNGLMMSLVGVGIGAAAVGMMRGKRNGGNQMMQPIQKAIDKMQDQYS</sequence>
<dbReference type="EMBL" id="JAHQCR010000047">
    <property type="protein sequence ID" value="MBU9722075.1"/>
    <property type="molecule type" value="Genomic_DNA"/>
</dbReference>
<evidence type="ECO:0000313" key="1">
    <source>
        <dbReference type="EMBL" id="MBU9722075.1"/>
    </source>
</evidence>
<name>A0ABS6JU24_9BACI</name>
<evidence type="ECO:0008006" key="3">
    <source>
        <dbReference type="Google" id="ProtNLM"/>
    </source>
</evidence>
<organism evidence="1 2">
    <name type="scientific">Evansella alkalicola</name>
    <dbReference type="NCBI Taxonomy" id="745819"/>
    <lineage>
        <taxon>Bacteria</taxon>
        <taxon>Bacillati</taxon>
        <taxon>Bacillota</taxon>
        <taxon>Bacilli</taxon>
        <taxon>Bacillales</taxon>
        <taxon>Bacillaceae</taxon>
        <taxon>Evansella</taxon>
    </lineage>
</organism>
<keyword evidence="2" id="KW-1185">Reference proteome</keyword>
<dbReference type="Proteomes" id="UP000790580">
    <property type="component" value="Unassembled WGS sequence"/>
</dbReference>
<gene>
    <name evidence="1" type="ORF">KS407_11575</name>
</gene>
<reference evidence="1 2" key="1">
    <citation type="submission" date="2021-06" db="EMBL/GenBank/DDBJ databases">
        <title>Bacillus sp. RD4P76, an endophyte from a halophyte.</title>
        <authorList>
            <person name="Sun J.-Q."/>
        </authorList>
    </citation>
    <scope>NUCLEOTIDE SEQUENCE [LARGE SCALE GENOMIC DNA]</scope>
    <source>
        <strain evidence="1 2">JCM 17098</strain>
    </source>
</reference>
<accession>A0ABS6JU24</accession>
<protein>
    <recommendedName>
        <fullName evidence="3">YtxH domain-containing protein</fullName>
    </recommendedName>
</protein>
<proteinExistence type="predicted"/>